<dbReference type="InterPro" id="IPR043128">
    <property type="entry name" value="Rev_trsase/Diguanyl_cyclase"/>
</dbReference>
<dbReference type="EMBL" id="LXQA010124774">
    <property type="protein sequence ID" value="MCI21424.1"/>
    <property type="molecule type" value="Genomic_DNA"/>
</dbReference>
<dbReference type="PANTHER" id="PTHR15503:SF22">
    <property type="entry name" value="TRANSPOSON TY3-I GAG POLYPROTEIN"/>
    <property type="match status" value="1"/>
</dbReference>
<dbReference type="Gene3D" id="3.30.70.270">
    <property type="match status" value="1"/>
</dbReference>
<dbReference type="PANTHER" id="PTHR15503">
    <property type="entry name" value="LDOC1 RELATED"/>
    <property type="match status" value="1"/>
</dbReference>
<evidence type="ECO:0000313" key="1">
    <source>
        <dbReference type="EMBL" id="MCI21424.1"/>
    </source>
</evidence>
<accession>A0A392QB98</accession>
<dbReference type="Gene3D" id="3.10.10.10">
    <property type="entry name" value="HIV Type 1 Reverse Transcriptase, subunit A, domain 1"/>
    <property type="match status" value="1"/>
</dbReference>
<reference evidence="1 2" key="1">
    <citation type="journal article" date="2018" name="Front. Plant Sci.">
        <title>Red Clover (Trifolium pratense) and Zigzag Clover (T. medium) - A Picture of Genomic Similarities and Differences.</title>
        <authorList>
            <person name="Dluhosova J."/>
            <person name="Istvanek J."/>
            <person name="Nedelnik J."/>
            <person name="Repkova J."/>
        </authorList>
    </citation>
    <scope>NUCLEOTIDE SEQUENCE [LARGE SCALE GENOMIC DNA]</scope>
    <source>
        <strain evidence="2">cv. 10/8</strain>
        <tissue evidence="1">Leaf</tissue>
    </source>
</reference>
<feature type="non-terminal residue" evidence="1">
    <location>
        <position position="189"/>
    </location>
</feature>
<dbReference type="Proteomes" id="UP000265520">
    <property type="component" value="Unassembled WGS sequence"/>
</dbReference>
<evidence type="ECO:0008006" key="3">
    <source>
        <dbReference type="Google" id="ProtNLM"/>
    </source>
</evidence>
<dbReference type="AlphaFoldDB" id="A0A392QB98"/>
<evidence type="ECO:0000313" key="2">
    <source>
        <dbReference type="Proteomes" id="UP000265520"/>
    </source>
</evidence>
<dbReference type="FunFam" id="3.10.10.10:FF:000002">
    <property type="entry name" value="Retrovirus-related Pol polyprotein from transposon 17.6-like protein"/>
    <property type="match status" value="1"/>
</dbReference>
<dbReference type="InterPro" id="IPR032567">
    <property type="entry name" value="RTL1-rel"/>
</dbReference>
<protein>
    <recommendedName>
        <fullName evidence="3">Enzymatic polyprotein</fullName>
    </recommendedName>
</protein>
<keyword evidence="2" id="KW-1185">Reference proteome</keyword>
<dbReference type="SUPFAM" id="SSF56672">
    <property type="entry name" value="DNA/RNA polymerases"/>
    <property type="match status" value="1"/>
</dbReference>
<proteinExistence type="predicted"/>
<dbReference type="CDD" id="cd01647">
    <property type="entry name" value="RT_LTR"/>
    <property type="match status" value="1"/>
</dbReference>
<sequence>MEFTWEGQPVTLRGDSTIPSQSVSLLQLQALVQSDTVAGIFAISTQPPTSRSDYTDQPQFPPNLPEPVLTILQHFHSIFVPPTGLPPHRSVDHRIHLVEGTPPINVRPYRYPQFQKSEMEKLIREMLEQGIIVPSHSPFSSPVLLVRKKDGSWRFCVDYRALNAVTVKDKFPIPTIDELLDELGGATIF</sequence>
<dbReference type="InterPro" id="IPR043502">
    <property type="entry name" value="DNA/RNA_pol_sf"/>
</dbReference>
<comment type="caution">
    <text evidence="1">The sequence shown here is derived from an EMBL/GenBank/DDBJ whole genome shotgun (WGS) entry which is preliminary data.</text>
</comment>
<name>A0A392QB98_9FABA</name>
<organism evidence="1 2">
    <name type="scientific">Trifolium medium</name>
    <dbReference type="NCBI Taxonomy" id="97028"/>
    <lineage>
        <taxon>Eukaryota</taxon>
        <taxon>Viridiplantae</taxon>
        <taxon>Streptophyta</taxon>
        <taxon>Embryophyta</taxon>
        <taxon>Tracheophyta</taxon>
        <taxon>Spermatophyta</taxon>
        <taxon>Magnoliopsida</taxon>
        <taxon>eudicotyledons</taxon>
        <taxon>Gunneridae</taxon>
        <taxon>Pentapetalae</taxon>
        <taxon>rosids</taxon>
        <taxon>fabids</taxon>
        <taxon>Fabales</taxon>
        <taxon>Fabaceae</taxon>
        <taxon>Papilionoideae</taxon>
        <taxon>50 kb inversion clade</taxon>
        <taxon>NPAAA clade</taxon>
        <taxon>Hologalegina</taxon>
        <taxon>IRL clade</taxon>
        <taxon>Trifolieae</taxon>
        <taxon>Trifolium</taxon>
    </lineage>
</organism>